<dbReference type="Proteomes" id="UP001629249">
    <property type="component" value="Unassembled WGS sequence"/>
</dbReference>
<feature type="transmembrane region" description="Helical" evidence="7">
    <location>
        <begin position="82"/>
        <end position="103"/>
    </location>
</feature>
<comment type="caution">
    <text evidence="9">The sequence shown here is derived from an EMBL/GenBank/DDBJ whole genome shotgun (WGS) entry which is preliminary data.</text>
</comment>
<evidence type="ECO:0000256" key="6">
    <source>
        <dbReference type="ARBA" id="ARBA00023136"/>
    </source>
</evidence>
<dbReference type="GO" id="GO:0089702">
    <property type="term" value="F:undecaprenyl-phosphate glucose phosphotransferase activity"/>
    <property type="evidence" value="ECO:0007669"/>
    <property type="project" value="UniProtKB-EC"/>
</dbReference>
<dbReference type="SUPFAM" id="SSF51735">
    <property type="entry name" value="NAD(P)-binding Rossmann-fold domains"/>
    <property type="match status" value="1"/>
</dbReference>
<dbReference type="RefSeq" id="WP_408334031.1">
    <property type="nucleotide sequence ID" value="NZ_JAQQFH010000041.1"/>
</dbReference>
<dbReference type="InterPro" id="IPR003362">
    <property type="entry name" value="Bact_transf"/>
</dbReference>
<sequence>MNATLLAHERQGHAGFQGLLARVLDISLIVGGAITASQIRFEDLTERHVDTAFIAFAAALALALFPVFGVYQSWRGRSVLRLAGQICLAWLIAQGCGLVLMFSLHRTDFISRLWFVYWTATTGAALILSRLMTYAFLRRVRNAGMNLRRVAVVGRGLHCQQVVGNIQTSPASGFRVSAAFDAHPNTDLAHVEAPLFDDLSDFANFVRTEGLQEIWLALPLSDESMILRCIDEFRDDLVNIRFLPDVSSLALFDSSVIDLIGVPAINLVASPLSPHALLKKEIFDRAFALAALFCLAPLMSAVAIAVKLSSPGPILFVQRRKGADGRVFKIYKFRTMRLHTSEPGIVRQASRNDARITRVGAFLRRTSLDELPQFLNVLRGDMSVVGPRPHAIEHDELYRTVVDGYIHRYRIKPGITGWAQVNGFRGETDRIEKMQKRVEHDLYYLRNWSFGLDMRIVLATITHGFTHHNAY</sequence>
<dbReference type="Pfam" id="PF02397">
    <property type="entry name" value="Bac_transf"/>
    <property type="match status" value="1"/>
</dbReference>
<dbReference type="PANTHER" id="PTHR30576:SF0">
    <property type="entry name" value="UNDECAPRENYL-PHOSPHATE N-ACETYLGALACTOSAMINYL 1-PHOSPHATE TRANSFERASE-RELATED"/>
    <property type="match status" value="1"/>
</dbReference>
<evidence type="ECO:0000259" key="8">
    <source>
        <dbReference type="Pfam" id="PF02397"/>
    </source>
</evidence>
<evidence type="ECO:0000313" key="9">
    <source>
        <dbReference type="EMBL" id="MFL9884629.1"/>
    </source>
</evidence>
<feature type="transmembrane region" description="Helical" evidence="7">
    <location>
        <begin position="19"/>
        <end position="39"/>
    </location>
</feature>
<reference evidence="9 10" key="1">
    <citation type="journal article" date="2024" name="Chem. Sci.">
        <title>Discovery of megapolipeptins by genome mining of a Burkholderiales bacteria collection.</title>
        <authorList>
            <person name="Paulo B.S."/>
            <person name="Recchia M.J.J."/>
            <person name="Lee S."/>
            <person name="Fergusson C.H."/>
            <person name="Romanowski S.B."/>
            <person name="Hernandez A."/>
            <person name="Krull N."/>
            <person name="Liu D.Y."/>
            <person name="Cavanagh H."/>
            <person name="Bos A."/>
            <person name="Gray C.A."/>
            <person name="Murphy B.T."/>
            <person name="Linington R.G."/>
            <person name="Eustaquio A.S."/>
        </authorList>
    </citation>
    <scope>NUCLEOTIDE SEQUENCE [LARGE SCALE GENOMIC DNA]</scope>
    <source>
        <strain evidence="9 10">RL16-012-BIC-B</strain>
    </source>
</reference>
<accession>A0ABW8ZN46</accession>
<keyword evidence="3 9" id="KW-0808">Transferase</keyword>
<evidence type="ECO:0000256" key="3">
    <source>
        <dbReference type="ARBA" id="ARBA00022679"/>
    </source>
</evidence>
<dbReference type="InterPro" id="IPR017475">
    <property type="entry name" value="EPS_sugar_tfrase"/>
</dbReference>
<dbReference type="InterPro" id="IPR036291">
    <property type="entry name" value="NAD(P)-bd_dom_sf"/>
</dbReference>
<dbReference type="NCBIfam" id="TIGR03025">
    <property type="entry name" value="EPS_sugtrans"/>
    <property type="match status" value="1"/>
</dbReference>
<feature type="domain" description="Bacterial sugar transferase" evidence="8">
    <location>
        <begin position="280"/>
        <end position="463"/>
    </location>
</feature>
<evidence type="ECO:0000256" key="5">
    <source>
        <dbReference type="ARBA" id="ARBA00022989"/>
    </source>
</evidence>
<feature type="transmembrane region" description="Helical" evidence="7">
    <location>
        <begin position="115"/>
        <end position="137"/>
    </location>
</feature>
<dbReference type="InterPro" id="IPR017473">
    <property type="entry name" value="Undecaprenyl-P_gluc_Ptfrase"/>
</dbReference>
<keyword evidence="5 7" id="KW-1133">Transmembrane helix</keyword>
<dbReference type="Pfam" id="PF13727">
    <property type="entry name" value="CoA_binding_3"/>
    <property type="match status" value="1"/>
</dbReference>
<proteinExistence type="inferred from homology"/>
<evidence type="ECO:0000256" key="4">
    <source>
        <dbReference type="ARBA" id="ARBA00022692"/>
    </source>
</evidence>
<evidence type="ECO:0000256" key="1">
    <source>
        <dbReference type="ARBA" id="ARBA00004141"/>
    </source>
</evidence>
<name>A0ABW8ZN46_9BURK</name>
<keyword evidence="10" id="KW-1185">Reference proteome</keyword>
<comment type="similarity">
    <text evidence="2">Belongs to the bacterial sugar transferase family.</text>
</comment>
<protein>
    <submittedName>
        <fullName evidence="9">Undecaprenyl-phosphate glucose phosphotransferase</fullName>
        <ecNumber evidence="9">2.7.8.31</ecNumber>
    </submittedName>
</protein>
<evidence type="ECO:0000313" key="10">
    <source>
        <dbReference type="Proteomes" id="UP001629249"/>
    </source>
</evidence>
<dbReference type="EC" id="2.7.8.31" evidence="9"/>
<comment type="subcellular location">
    <subcellularLocation>
        <location evidence="1">Membrane</location>
        <topology evidence="1">Multi-pass membrane protein</topology>
    </subcellularLocation>
</comment>
<organism evidence="9 10">
    <name type="scientific">Paraburkholderia agricolaris</name>
    <dbReference type="NCBI Taxonomy" id="2152888"/>
    <lineage>
        <taxon>Bacteria</taxon>
        <taxon>Pseudomonadati</taxon>
        <taxon>Pseudomonadota</taxon>
        <taxon>Betaproteobacteria</taxon>
        <taxon>Burkholderiales</taxon>
        <taxon>Burkholderiaceae</taxon>
        <taxon>Paraburkholderia</taxon>
    </lineage>
</organism>
<dbReference type="EMBL" id="JAQQFN010000011">
    <property type="protein sequence ID" value="MFL9884629.1"/>
    <property type="molecule type" value="Genomic_DNA"/>
</dbReference>
<dbReference type="Gene3D" id="3.40.50.720">
    <property type="entry name" value="NAD(P)-binding Rossmann-like Domain"/>
    <property type="match status" value="1"/>
</dbReference>
<gene>
    <name evidence="9" type="ORF">PQR66_16420</name>
</gene>
<evidence type="ECO:0000256" key="7">
    <source>
        <dbReference type="SAM" id="Phobius"/>
    </source>
</evidence>
<feature type="transmembrane region" description="Helical" evidence="7">
    <location>
        <begin position="51"/>
        <end position="70"/>
    </location>
</feature>
<evidence type="ECO:0000256" key="2">
    <source>
        <dbReference type="ARBA" id="ARBA00006464"/>
    </source>
</evidence>
<keyword evidence="6 7" id="KW-0472">Membrane</keyword>
<dbReference type="NCBIfam" id="TIGR03023">
    <property type="entry name" value="WcaJ_sugtrans"/>
    <property type="match status" value="1"/>
</dbReference>
<keyword evidence="4 7" id="KW-0812">Transmembrane</keyword>
<feature type="transmembrane region" description="Helical" evidence="7">
    <location>
        <begin position="286"/>
        <end position="306"/>
    </location>
</feature>
<dbReference type="PANTHER" id="PTHR30576">
    <property type="entry name" value="COLANIC BIOSYNTHESIS UDP-GLUCOSE LIPID CARRIER TRANSFERASE"/>
    <property type="match status" value="1"/>
</dbReference>